<reference evidence="1 2" key="1">
    <citation type="journal article" date="2017" name="ISME J.">
        <title>Energy and carbon metabolisms in a deep terrestrial subsurface fluid microbial community.</title>
        <authorList>
            <person name="Momper L."/>
            <person name="Jungbluth S.P."/>
            <person name="Lee M.D."/>
            <person name="Amend J.P."/>
        </authorList>
    </citation>
    <scope>NUCLEOTIDE SEQUENCE [LARGE SCALE GENOMIC DNA]</scope>
    <source>
        <strain evidence="1">SURF_5</strain>
    </source>
</reference>
<comment type="caution">
    <text evidence="1">The sequence shown here is derived from an EMBL/GenBank/DDBJ whole genome shotgun (WGS) entry which is preliminary data.</text>
</comment>
<sequence>MPKLSHAKAKPEHERGISKIFRLSILLTMSFDFPGRPIYIVESLLSKTFKDDILSEKTMVSRVIGSNSFGGQFESVFVFLIREQGRLRIEHDLHRGGLFSLETWRNLLRETGFELHEQIRRIGDQELPIFICLKPEDEK</sequence>
<evidence type="ECO:0000313" key="2">
    <source>
        <dbReference type="Proteomes" id="UP000265882"/>
    </source>
</evidence>
<gene>
    <name evidence="1" type="ORF">C4520_20385</name>
</gene>
<name>A0A3A4N9J0_ABYX5</name>
<dbReference type="AlphaFoldDB" id="A0A3A4N9J0"/>
<organism evidence="1 2">
    <name type="scientific">Abyssobacteria bacterium (strain SURF_5)</name>
    <dbReference type="NCBI Taxonomy" id="2093360"/>
    <lineage>
        <taxon>Bacteria</taxon>
        <taxon>Pseudomonadati</taxon>
        <taxon>Candidatus Hydrogenedentota</taxon>
        <taxon>Candidatus Abyssobacteria</taxon>
    </lineage>
</organism>
<dbReference type="EMBL" id="QZKU01000136">
    <property type="protein sequence ID" value="RJP15295.1"/>
    <property type="molecule type" value="Genomic_DNA"/>
</dbReference>
<dbReference type="Proteomes" id="UP000265882">
    <property type="component" value="Unassembled WGS sequence"/>
</dbReference>
<evidence type="ECO:0000313" key="1">
    <source>
        <dbReference type="EMBL" id="RJP15295.1"/>
    </source>
</evidence>
<accession>A0A3A4N9J0</accession>
<protein>
    <submittedName>
        <fullName evidence="1">Uncharacterized protein</fullName>
    </submittedName>
</protein>
<proteinExistence type="predicted"/>